<sequence>MNMKHLKKAVAVSLAALAAAGMIAGCGGEKKASAPSSQPTAQT</sequence>
<name>A0A930FRQ3_9FIRM</name>
<gene>
    <name evidence="2" type="ORF">HXL70_08140</name>
</gene>
<feature type="signal peptide" evidence="1">
    <location>
        <begin position="1"/>
        <end position="24"/>
    </location>
</feature>
<reference evidence="2" key="1">
    <citation type="submission" date="2020-04" db="EMBL/GenBank/DDBJ databases">
        <title>Deep metagenomics examines the oral microbiome during advanced dental caries in children, revealing novel taxa and co-occurrences with host molecules.</title>
        <authorList>
            <person name="Baker J.L."/>
            <person name="Morton J.T."/>
            <person name="Dinis M."/>
            <person name="Alvarez R."/>
            <person name="Tran N.C."/>
            <person name="Knight R."/>
            <person name="Edlund A."/>
        </authorList>
    </citation>
    <scope>NUCLEOTIDE SEQUENCE</scope>
    <source>
        <strain evidence="2">JCVI_32_bin.14</strain>
    </source>
</reference>
<feature type="chain" id="PRO_5038691499" evidence="1">
    <location>
        <begin position="25"/>
        <end position="43"/>
    </location>
</feature>
<evidence type="ECO:0000256" key="1">
    <source>
        <dbReference type="SAM" id="SignalP"/>
    </source>
</evidence>
<dbReference type="PROSITE" id="PS51257">
    <property type="entry name" value="PROKAR_LIPOPROTEIN"/>
    <property type="match status" value="1"/>
</dbReference>
<comment type="caution">
    <text evidence="2">The sequence shown here is derived from an EMBL/GenBank/DDBJ whole genome shotgun (WGS) entry which is preliminary data.</text>
</comment>
<dbReference type="AlphaFoldDB" id="A0A930FRQ3"/>
<keyword evidence="1" id="KW-0732">Signal</keyword>
<evidence type="ECO:0000313" key="2">
    <source>
        <dbReference type="EMBL" id="MBF1129992.1"/>
    </source>
</evidence>
<dbReference type="EMBL" id="JABZMK010000079">
    <property type="protein sequence ID" value="MBF1129992.1"/>
    <property type="molecule type" value="Genomic_DNA"/>
</dbReference>
<accession>A0A930FRQ3</accession>
<proteinExistence type="predicted"/>
<protein>
    <submittedName>
        <fullName evidence="2">C4-dicarboxylate ABC transporter substrate-binding protein</fullName>
    </submittedName>
</protein>
<feature type="non-terminal residue" evidence="2">
    <location>
        <position position="43"/>
    </location>
</feature>
<organism evidence="2 3">
    <name type="scientific">Dialister invisus</name>
    <dbReference type="NCBI Taxonomy" id="218538"/>
    <lineage>
        <taxon>Bacteria</taxon>
        <taxon>Bacillati</taxon>
        <taxon>Bacillota</taxon>
        <taxon>Negativicutes</taxon>
        <taxon>Veillonellales</taxon>
        <taxon>Veillonellaceae</taxon>
        <taxon>Dialister</taxon>
    </lineage>
</organism>
<evidence type="ECO:0000313" key="3">
    <source>
        <dbReference type="Proteomes" id="UP000757890"/>
    </source>
</evidence>
<dbReference type="Proteomes" id="UP000757890">
    <property type="component" value="Unassembled WGS sequence"/>
</dbReference>